<name>A1AQ32_PELPD</name>
<dbReference type="KEGG" id="ppd:Ppro_1840"/>
<evidence type="ECO:0000313" key="4">
    <source>
        <dbReference type="Proteomes" id="UP000006732"/>
    </source>
</evidence>
<protein>
    <submittedName>
        <fullName evidence="3">Uncharacterized protein</fullName>
    </submittedName>
</protein>
<feature type="transmembrane region" description="Helical" evidence="2">
    <location>
        <begin position="81"/>
        <end position="108"/>
    </location>
</feature>
<gene>
    <name evidence="3" type="ordered locus">Ppro_1840</name>
</gene>
<sequence length="168" mass="18767">MRIDIVSLAIAISGWIGFGLYHLASLPSLRPPDGSFILLILPYIFIKAFTGFASVFFPLISMVTAMYAIYSVRTDKVAWKAIIIGSLYFFVCLLLSPIAVGVAIYEIFKKKLERIAWIAILASILCFNITMYLDRGSTHNSHSRSKNVETQIGTNKSNKEDSPALNRR</sequence>
<feature type="transmembrane region" description="Helical" evidence="2">
    <location>
        <begin position="114"/>
        <end position="133"/>
    </location>
</feature>
<keyword evidence="2" id="KW-0472">Membrane</keyword>
<reference evidence="3 4" key="1">
    <citation type="submission" date="2006-10" db="EMBL/GenBank/DDBJ databases">
        <title>Complete sequence of chromosome of Pelobacter propionicus DSM 2379.</title>
        <authorList>
            <consortium name="US DOE Joint Genome Institute"/>
            <person name="Copeland A."/>
            <person name="Lucas S."/>
            <person name="Lapidus A."/>
            <person name="Barry K."/>
            <person name="Detter J.C."/>
            <person name="Glavina del Rio T."/>
            <person name="Hammon N."/>
            <person name="Israni S."/>
            <person name="Dalin E."/>
            <person name="Tice H."/>
            <person name="Pitluck S."/>
            <person name="Saunders E."/>
            <person name="Brettin T."/>
            <person name="Bruce D."/>
            <person name="Han C."/>
            <person name="Tapia R."/>
            <person name="Schmutz J."/>
            <person name="Larimer F."/>
            <person name="Land M."/>
            <person name="Hauser L."/>
            <person name="Kyrpides N."/>
            <person name="Kim E."/>
            <person name="Lovley D."/>
            <person name="Richardson P."/>
        </authorList>
    </citation>
    <scope>NUCLEOTIDE SEQUENCE [LARGE SCALE GENOMIC DNA]</scope>
    <source>
        <strain evidence="4">DSM 2379 / NBRC 103807 / OttBd1</strain>
    </source>
</reference>
<feature type="region of interest" description="Disordered" evidence="1">
    <location>
        <begin position="137"/>
        <end position="168"/>
    </location>
</feature>
<evidence type="ECO:0000256" key="2">
    <source>
        <dbReference type="SAM" id="Phobius"/>
    </source>
</evidence>
<keyword evidence="2" id="KW-1133">Transmembrane helix</keyword>
<evidence type="ECO:0000256" key="1">
    <source>
        <dbReference type="SAM" id="MobiDB-lite"/>
    </source>
</evidence>
<keyword evidence="4" id="KW-1185">Reference proteome</keyword>
<dbReference type="HOGENOM" id="CLU_1584932_0_0_7"/>
<dbReference type="AlphaFoldDB" id="A1AQ32"/>
<organism evidence="3 4">
    <name type="scientific">Pelobacter propionicus (strain DSM 2379 / NBRC 103807 / OttBd1)</name>
    <dbReference type="NCBI Taxonomy" id="338966"/>
    <lineage>
        <taxon>Bacteria</taxon>
        <taxon>Pseudomonadati</taxon>
        <taxon>Thermodesulfobacteriota</taxon>
        <taxon>Desulfuromonadia</taxon>
        <taxon>Desulfuromonadales</taxon>
        <taxon>Desulfuromonadaceae</taxon>
        <taxon>Pelobacter</taxon>
    </lineage>
</organism>
<proteinExistence type="predicted"/>
<keyword evidence="2" id="KW-0812">Transmembrane</keyword>
<dbReference type="Proteomes" id="UP000006732">
    <property type="component" value="Chromosome"/>
</dbReference>
<dbReference type="RefSeq" id="WP_011735728.1">
    <property type="nucleotide sequence ID" value="NC_008609.1"/>
</dbReference>
<evidence type="ECO:0000313" key="3">
    <source>
        <dbReference type="EMBL" id="ABK99452.1"/>
    </source>
</evidence>
<accession>A1AQ32</accession>
<feature type="transmembrane region" description="Helical" evidence="2">
    <location>
        <begin position="5"/>
        <end position="24"/>
    </location>
</feature>
<dbReference type="EMBL" id="CP000482">
    <property type="protein sequence ID" value="ABK99452.1"/>
    <property type="molecule type" value="Genomic_DNA"/>
</dbReference>
<feature type="transmembrane region" description="Helical" evidence="2">
    <location>
        <begin position="36"/>
        <end position="69"/>
    </location>
</feature>